<dbReference type="Proteomes" id="UP000285326">
    <property type="component" value="Unassembled WGS sequence"/>
</dbReference>
<gene>
    <name evidence="2" type="ORF">GcM1_187015</name>
</gene>
<proteinExistence type="predicted"/>
<accession>A0A420J2I6</accession>
<comment type="caution">
    <text evidence="2">The sequence shown here is derived from an EMBL/GenBank/DDBJ whole genome shotgun (WGS) entry which is preliminary data.</text>
</comment>
<evidence type="ECO:0000313" key="3">
    <source>
        <dbReference type="Proteomes" id="UP000285326"/>
    </source>
</evidence>
<organism evidence="2 3">
    <name type="scientific">Golovinomyces cichoracearum</name>
    <dbReference type="NCBI Taxonomy" id="62708"/>
    <lineage>
        <taxon>Eukaryota</taxon>
        <taxon>Fungi</taxon>
        <taxon>Dikarya</taxon>
        <taxon>Ascomycota</taxon>
        <taxon>Pezizomycotina</taxon>
        <taxon>Leotiomycetes</taxon>
        <taxon>Erysiphales</taxon>
        <taxon>Erysiphaceae</taxon>
        <taxon>Golovinomyces</taxon>
    </lineage>
</organism>
<dbReference type="AlphaFoldDB" id="A0A420J2I6"/>
<name>A0A420J2I6_9PEZI</name>
<dbReference type="EMBL" id="MCBS01018745">
    <property type="protein sequence ID" value="RKF81016.1"/>
    <property type="molecule type" value="Genomic_DNA"/>
</dbReference>
<feature type="region of interest" description="Disordered" evidence="1">
    <location>
        <begin position="149"/>
        <end position="173"/>
    </location>
</feature>
<evidence type="ECO:0008006" key="4">
    <source>
        <dbReference type="Google" id="ProtNLM"/>
    </source>
</evidence>
<evidence type="ECO:0000256" key="1">
    <source>
        <dbReference type="SAM" id="MobiDB-lite"/>
    </source>
</evidence>
<protein>
    <recommendedName>
        <fullName evidence="4">Myb/SANT-like domain-containing protein</fullName>
    </recommendedName>
</protein>
<evidence type="ECO:0000313" key="2">
    <source>
        <dbReference type="EMBL" id="RKF81016.1"/>
    </source>
</evidence>
<sequence>MPPGSSQVSVDIATSTPLKRTQRRFFSNAEVFSSIEQLLEAKRQGTTSDNGLKKTTRWMCESKWSRIKADYKDIFPLRSYSGTGYDPEPFILKAEPQIWAELDKKWPERLKWRISPFPWFEKIRELQAFFGGLNPDDIQDNIEEVTRGDIDNDTIEDDPFIGVSPSYTEGSGS</sequence>
<reference evidence="2 3" key="1">
    <citation type="journal article" date="2018" name="BMC Genomics">
        <title>Comparative genome analyses reveal sequence features reflecting distinct modes of host-adaptation between dicot and monocot powdery mildew.</title>
        <authorList>
            <person name="Wu Y."/>
            <person name="Ma X."/>
            <person name="Pan Z."/>
            <person name="Kale S.D."/>
            <person name="Song Y."/>
            <person name="King H."/>
            <person name="Zhang Q."/>
            <person name="Presley C."/>
            <person name="Deng X."/>
            <person name="Wei C.I."/>
            <person name="Xiao S."/>
        </authorList>
    </citation>
    <scope>NUCLEOTIDE SEQUENCE [LARGE SCALE GENOMIC DNA]</scope>
    <source>
        <strain evidence="2">UMSG1</strain>
    </source>
</reference>